<protein>
    <submittedName>
        <fullName evidence="4">PQQ-dependent sugar dehydrogenase</fullName>
    </submittedName>
</protein>
<evidence type="ECO:0000313" key="5">
    <source>
        <dbReference type="Proteomes" id="UP001589693"/>
    </source>
</evidence>
<evidence type="ECO:0000313" key="4">
    <source>
        <dbReference type="EMBL" id="MFB9907978.1"/>
    </source>
</evidence>
<dbReference type="SUPFAM" id="SSF50952">
    <property type="entry name" value="Soluble quinoprotein glucose dehydrogenase"/>
    <property type="match status" value="1"/>
</dbReference>
<reference evidence="4 5" key="1">
    <citation type="submission" date="2024-09" db="EMBL/GenBank/DDBJ databases">
        <authorList>
            <person name="Sun Q."/>
            <person name="Mori K."/>
        </authorList>
    </citation>
    <scope>NUCLEOTIDE SEQUENCE [LARGE SCALE GENOMIC DNA]</scope>
    <source>
        <strain evidence="4 5">TBRC 7907</strain>
    </source>
</reference>
<feature type="compositionally biased region" description="Gly residues" evidence="1">
    <location>
        <begin position="55"/>
        <end position="64"/>
    </location>
</feature>
<sequence>MTTLRRRSRGTALVAVASVFGVLAAGCATFPEQTKAQWTERPHLEPQAGPNPQVPGGGGGGGQRPGQQPSAPVKPPEGCKDYNTNVVATCLSPVSAVAVLPDGKSALVAERTTGRVLRVEEGSQDAKLVTTLPVDSTGGGGLTGLALSPTYREDNLIYAYITTGSDNRVVRFAAKDVPKPVLTGIPRGSSNNAGALIRDRSGALLVATGNAGNAGAGADSGSLAGKLLRINPSGKPAEGNPNSGSAVIASGLYSPGGICTSLTGLIWITDRQPDRDVVFKLTLGQQLSAPAWTWPDKPGVGGCAAKSTGLGVALENATGVADLAMAPTGAFTGQPRVSFKEFGRIRGGDLGPEEQWWVGTTNKDSGGKPVSSDDRALIIPPDSGGGTGVD</sequence>
<accession>A0ABV6A6E1</accession>
<feature type="domain" description="Glucose/Sorbosone dehydrogenase" evidence="3">
    <location>
        <begin position="96"/>
        <end position="256"/>
    </location>
</feature>
<keyword evidence="5" id="KW-1185">Reference proteome</keyword>
<feature type="region of interest" description="Disordered" evidence="1">
    <location>
        <begin position="43"/>
        <end position="78"/>
    </location>
</feature>
<comment type="caution">
    <text evidence="4">The sequence shown here is derived from an EMBL/GenBank/DDBJ whole genome shotgun (WGS) entry which is preliminary data.</text>
</comment>
<name>A0ABV6A6E1_9PSEU</name>
<feature type="chain" id="PRO_5045258035" evidence="2">
    <location>
        <begin position="25"/>
        <end position="390"/>
    </location>
</feature>
<gene>
    <name evidence="4" type="ORF">ACFFQA_28935</name>
</gene>
<dbReference type="PROSITE" id="PS51257">
    <property type="entry name" value="PROKAR_LIPOPROTEIN"/>
    <property type="match status" value="1"/>
</dbReference>
<dbReference type="InterPro" id="IPR011042">
    <property type="entry name" value="6-blade_b-propeller_TolB-like"/>
</dbReference>
<keyword evidence="2" id="KW-0732">Signal</keyword>
<evidence type="ECO:0000259" key="3">
    <source>
        <dbReference type="Pfam" id="PF07995"/>
    </source>
</evidence>
<feature type="signal peptide" evidence="2">
    <location>
        <begin position="1"/>
        <end position="24"/>
    </location>
</feature>
<feature type="region of interest" description="Disordered" evidence="1">
    <location>
        <begin position="350"/>
        <end position="390"/>
    </location>
</feature>
<dbReference type="Pfam" id="PF07995">
    <property type="entry name" value="GSDH"/>
    <property type="match status" value="1"/>
</dbReference>
<organism evidence="4 5">
    <name type="scientific">Allokutzneria oryzae</name>
    <dbReference type="NCBI Taxonomy" id="1378989"/>
    <lineage>
        <taxon>Bacteria</taxon>
        <taxon>Bacillati</taxon>
        <taxon>Actinomycetota</taxon>
        <taxon>Actinomycetes</taxon>
        <taxon>Pseudonocardiales</taxon>
        <taxon>Pseudonocardiaceae</taxon>
        <taxon>Allokutzneria</taxon>
    </lineage>
</organism>
<dbReference type="RefSeq" id="WP_377859094.1">
    <property type="nucleotide sequence ID" value="NZ_JBHLZU010000026.1"/>
</dbReference>
<dbReference type="PANTHER" id="PTHR19328">
    <property type="entry name" value="HEDGEHOG-INTERACTING PROTEIN"/>
    <property type="match status" value="1"/>
</dbReference>
<dbReference type="InterPro" id="IPR011041">
    <property type="entry name" value="Quinoprot_gluc/sorb_DH_b-prop"/>
</dbReference>
<dbReference type="Proteomes" id="UP001589693">
    <property type="component" value="Unassembled WGS sequence"/>
</dbReference>
<dbReference type="PANTHER" id="PTHR19328:SF13">
    <property type="entry name" value="HIPL1 PROTEIN"/>
    <property type="match status" value="1"/>
</dbReference>
<evidence type="ECO:0000256" key="1">
    <source>
        <dbReference type="SAM" id="MobiDB-lite"/>
    </source>
</evidence>
<dbReference type="Gene3D" id="2.120.10.30">
    <property type="entry name" value="TolB, C-terminal domain"/>
    <property type="match status" value="1"/>
</dbReference>
<dbReference type="EMBL" id="JBHLZU010000026">
    <property type="protein sequence ID" value="MFB9907978.1"/>
    <property type="molecule type" value="Genomic_DNA"/>
</dbReference>
<dbReference type="InterPro" id="IPR012938">
    <property type="entry name" value="Glc/Sorbosone_DH"/>
</dbReference>
<proteinExistence type="predicted"/>
<evidence type="ECO:0000256" key="2">
    <source>
        <dbReference type="SAM" id="SignalP"/>
    </source>
</evidence>